<reference evidence="26 40" key="9">
    <citation type="submission" date="2018-08" db="EMBL/GenBank/DDBJ databases">
        <authorList>
            <person name="Fokvardsen B D."/>
            <person name="Norman A."/>
        </authorList>
    </citation>
    <scope>NUCLEOTIDE SEQUENCE [LARGE SCALE GENOMIC DNA]</scope>
    <source>
        <strain evidence="26 40">DKC2</strain>
    </source>
</reference>
<evidence type="ECO:0000256" key="6">
    <source>
        <dbReference type="ARBA" id="ARBA00023157"/>
    </source>
</evidence>
<evidence type="ECO:0000313" key="34">
    <source>
        <dbReference type="Proteomes" id="UP000049023"/>
    </source>
</evidence>
<name>A0A045IYX9_MYCTX</name>
<dbReference type="EMBL" id="CFOE01000197">
    <property type="protein sequence ID" value="CFE39400.1"/>
    <property type="molecule type" value="Genomic_DNA"/>
</dbReference>
<dbReference type="EMBL" id="COPH01000011">
    <property type="protein sequence ID" value="CLW02088.1"/>
    <property type="molecule type" value="Genomic_DNA"/>
</dbReference>
<evidence type="ECO:0000256" key="7">
    <source>
        <dbReference type="ARBA" id="ARBA00023235"/>
    </source>
</evidence>
<evidence type="ECO:0000313" key="30">
    <source>
        <dbReference type="Proteomes" id="UP000046947"/>
    </source>
</evidence>
<evidence type="ECO:0000313" key="23">
    <source>
        <dbReference type="EMBL" id="MBP0683074.1"/>
    </source>
</evidence>
<keyword evidence="7 10" id="KW-0413">Isomerase</keyword>
<evidence type="ECO:0000313" key="13">
    <source>
        <dbReference type="EMBL" id="CFE39400.1"/>
    </source>
</evidence>
<dbReference type="EMBL" id="CHKL01000023">
    <property type="protein sequence ID" value="COV66940.1"/>
    <property type="molecule type" value="Genomic_DNA"/>
</dbReference>
<dbReference type="STRING" id="115862.BBG46_09930"/>
<dbReference type="Proteomes" id="UP000050139">
    <property type="component" value="Unassembled WGS sequence"/>
</dbReference>
<dbReference type="SMR" id="A0A045IYX9"/>
<dbReference type="FunFam" id="1.20.59.10:FF:000007">
    <property type="entry name" value="Secreted chorismate mutase"/>
    <property type="match status" value="1"/>
</dbReference>
<comment type="subunit">
    <text evidence="3">Homodimer.</text>
</comment>
<evidence type="ECO:0000256" key="10">
    <source>
        <dbReference type="PIRNR" id="PIRNR026640"/>
    </source>
</evidence>
<dbReference type="InterPro" id="IPR008240">
    <property type="entry name" value="Chorismate_mutase_periplasmic"/>
</dbReference>
<reference evidence="12 38" key="7">
    <citation type="submission" date="2017-10" db="EMBL/GenBank/DDBJ databases">
        <title>Clinical isolate obtained from a human patient with meningeal tuberculosis in michoacan, Mexico.</title>
        <authorList>
            <person name="Guillen-Nepita A.L."/>
            <person name="Negrete-Paz A.M."/>
            <person name="Vazquez-Marrufo G."/>
            <person name="Cruz-Hernandez A."/>
            <person name="Fresia P."/>
            <person name="Naya H."/>
            <person name="Vazquez-Garciduenas M.S."/>
        </authorList>
    </citation>
    <scope>NUCLEOTIDE SEQUENCE [LARGE SCALE GENOMIC DNA]</scope>
    <source>
        <strain evidence="38">Beijing/MYC004</strain>
        <strain evidence="12">MYC004</strain>
    </source>
</reference>
<evidence type="ECO:0000313" key="28">
    <source>
        <dbReference type="Proteomes" id="UP000044938"/>
    </source>
</evidence>
<evidence type="ECO:0000313" key="22">
    <source>
        <dbReference type="EMBL" id="COV71663.1"/>
    </source>
</evidence>
<dbReference type="EC" id="5.4.99.5" evidence="10"/>
<evidence type="ECO:0000313" key="25">
    <source>
        <dbReference type="EMBL" id="REQ53685.1"/>
    </source>
</evidence>
<dbReference type="EMBL" id="LR027516">
    <property type="protein sequence ID" value="VCU50153.1"/>
    <property type="molecule type" value="Genomic_DNA"/>
</dbReference>
<dbReference type="EMBL" id="QTBD01000120">
    <property type="protein sequence ID" value="REQ53685.1"/>
    <property type="molecule type" value="Genomic_DNA"/>
</dbReference>
<dbReference type="GeneID" id="45425858"/>
<dbReference type="EMBL" id="CSAJ01000001">
    <property type="protein sequence ID" value="COV35810.1"/>
    <property type="molecule type" value="Genomic_DNA"/>
</dbReference>
<dbReference type="EMBL" id="CNFT01001112">
    <property type="protein sequence ID" value="CKS86927.1"/>
    <property type="molecule type" value="Genomic_DNA"/>
</dbReference>
<evidence type="ECO:0000256" key="3">
    <source>
        <dbReference type="ARBA" id="ARBA00011738"/>
    </source>
</evidence>
<dbReference type="GO" id="GO:0046417">
    <property type="term" value="P:chorismate metabolic process"/>
    <property type="evidence" value="ECO:0007669"/>
    <property type="project" value="InterPro"/>
</dbReference>
<dbReference type="Gene3D" id="1.20.59.10">
    <property type="entry name" value="Chorismate mutase"/>
    <property type="match status" value="1"/>
</dbReference>
<evidence type="ECO:0000313" key="41">
    <source>
        <dbReference type="Proteomes" id="UP000671119"/>
    </source>
</evidence>
<evidence type="ECO:0000313" key="26">
    <source>
        <dbReference type="EMBL" id="VCU50153.1"/>
    </source>
</evidence>
<dbReference type="PANTHER" id="PTHR38041">
    <property type="entry name" value="CHORISMATE MUTASE"/>
    <property type="match status" value="1"/>
</dbReference>
<dbReference type="Proteomes" id="UP000256381">
    <property type="component" value="Unassembled WGS sequence"/>
</dbReference>
<dbReference type="Proteomes" id="UP000236349">
    <property type="component" value="Chromosome"/>
</dbReference>
<evidence type="ECO:0000313" key="40">
    <source>
        <dbReference type="Proteomes" id="UP000300237"/>
    </source>
</evidence>
<reference evidence="25" key="8">
    <citation type="submission" date="2018-07" db="EMBL/GenBank/DDBJ databases">
        <authorList>
            <person name="Shah S."/>
            <person name="Brown T."/>
            <person name="Auld S."/>
            <person name="Bratton K."/>
            <person name="Narechania A."/>
            <person name="Mathema B."/>
            <person name="Gandhi N."/>
        </authorList>
    </citation>
    <scope>NUCLEOTIDE SEQUENCE</scope>
    <source>
        <strain evidence="25">32301_S10</strain>
    </source>
</reference>
<feature type="domain" description="Chorismate mutase" evidence="11">
    <location>
        <begin position="17"/>
        <end position="113"/>
    </location>
</feature>
<evidence type="ECO:0000313" key="15">
    <source>
        <dbReference type="EMBL" id="CKS86927.1"/>
    </source>
</evidence>
<evidence type="ECO:0000313" key="33">
    <source>
        <dbReference type="Proteomes" id="UP000048948"/>
    </source>
</evidence>
<dbReference type="Proteomes" id="UP000045842">
    <property type="component" value="Unassembled WGS sequence"/>
</dbReference>
<dbReference type="EMBL" id="CNFU01001453">
    <property type="protein sequence ID" value="CKT44344.1"/>
    <property type="molecule type" value="Genomic_DNA"/>
</dbReference>
<dbReference type="EMBL" id="LWDQ01000001">
    <property type="protein sequence ID" value="OMH59811.1"/>
    <property type="molecule type" value="Genomic_DNA"/>
</dbReference>
<evidence type="ECO:0000313" key="39">
    <source>
        <dbReference type="Proteomes" id="UP000256381"/>
    </source>
</evidence>
<evidence type="ECO:0000313" key="32">
    <source>
        <dbReference type="Proteomes" id="UP000048600"/>
    </source>
</evidence>
<dbReference type="EMBL" id="CNGE01000893">
    <property type="protein sequence ID" value="CKT47228.1"/>
    <property type="molecule type" value="Genomic_DNA"/>
</dbReference>
<keyword evidence="4" id="KW-0964">Secreted</keyword>
<dbReference type="AlphaFoldDB" id="A0A045IYX9"/>
<dbReference type="NCBIfam" id="NF006741">
    <property type="entry name" value="PRK09269.1"/>
    <property type="match status" value="1"/>
</dbReference>
<dbReference type="InterPro" id="IPR036263">
    <property type="entry name" value="Chorismate_II_sf"/>
</dbReference>
<dbReference type="PIRSF" id="PIRSF026640">
    <property type="entry name" value="Peripl_chor_mut"/>
    <property type="match status" value="1"/>
</dbReference>
<reference evidence="22" key="2">
    <citation type="submission" date="2015-03" db="EMBL/GenBank/DDBJ databases">
        <authorList>
            <person name="Murphy D."/>
        </authorList>
    </citation>
    <scope>NUCLEOTIDE SEQUENCE [LARGE SCALE GENOMIC DNA]</scope>
    <source>
        <strain evidence="22">K00500041</strain>
    </source>
</reference>
<dbReference type="UniPathway" id="UPA00120">
    <property type="reaction ID" value="UER00203"/>
</dbReference>
<sequence>MLTRPREIYLATAVSIGILLSLIAPLGPPLARADGTSQLAELVDAAAERLEVADPVAAFKWRAQLPIEDSGRVEQQLAKLGEDARSQHIDPDYVTRVFDDQIRATEAIEYSRFSDWKLNPASAPPEPPDLSASRSAIDSLNNRMLSQIWSHWSLLSAPSCAAQLDRAKRDIVRSRHLDSLYQRALTTATQSYCQALPPA</sequence>
<dbReference type="Proteomes" id="UP000046947">
    <property type="component" value="Unassembled WGS sequence"/>
</dbReference>
<evidence type="ECO:0000313" key="14">
    <source>
        <dbReference type="EMBL" id="CFE46215.1"/>
    </source>
</evidence>
<gene>
    <name evidence="24" type="ORF">A4S10_01982</name>
    <name evidence="12" type="ORF">CAB90_02097</name>
    <name evidence="26" type="ORF">DKC2_1992</name>
    <name evidence="25" type="ORF">DSJ38_07575</name>
    <name evidence="20" type="ORF">ERS007679_01771</name>
    <name evidence="13" type="ORF">ERS007681_01780</name>
    <name evidence="14" type="ORF">ERS007688_00054</name>
    <name evidence="22" type="ORF">ERS007703_01923</name>
    <name evidence="19" type="ORF">ERS007720_00021</name>
    <name evidence="21" type="ORF">ERS007741_00402</name>
    <name evidence="17" type="ORF">ERS027646_03639</name>
    <name evidence="15" type="ORF">ERS027659_03668</name>
    <name evidence="16" type="ORF">ERS027661_04363</name>
    <name evidence="18" type="ORF">ERS094118_01736</name>
    <name evidence="23" type="ORF">J8J21_08045</name>
</gene>
<dbReference type="Proteomes" id="UP000048948">
    <property type="component" value="Unassembled WGS sequence"/>
</dbReference>
<dbReference type="InterPro" id="IPR036979">
    <property type="entry name" value="CM_dom_sf"/>
</dbReference>
<reference evidence="23 41" key="10">
    <citation type="submission" date="2021-03" db="EMBL/GenBank/DDBJ databases">
        <title>Whole Genome Sequencing of Mycobacterium tuberculosis clinical isolates from Arunachal Pradesh, India.</title>
        <authorList>
            <person name="Singh S."/>
            <person name="Mudliar S.R."/>
            <person name="Kulsum U."/>
            <person name="Rufai S.B."/>
            <person name="Singh P.K."/>
            <person name="Umpo M."/>
            <person name="Nyori M."/>
        </authorList>
    </citation>
    <scope>NUCLEOTIDE SEQUENCE [LARGE SCALE GENOMIC DNA]</scope>
    <source>
        <strain evidence="23 41">OMICS/BPL/0142/20/SP</strain>
    </source>
</reference>
<dbReference type="EMBL" id="JAGIZI010000009">
    <property type="protein sequence ID" value="MBP0683074.1"/>
    <property type="molecule type" value="Genomic_DNA"/>
</dbReference>
<reference evidence="25 39" key="5">
    <citation type="journal article" date="2017" name="N. Engl. J. Med.">
        <title>Transmission of Extensively Drug-Resistant Tuberculosis in South Africa.</title>
        <authorList>
            <person name="Shah N.S."/>
            <person name="Auld S.C."/>
            <person name="Brust J.C."/>
            <person name="Mathema B."/>
            <person name="Ismail N."/>
            <person name="Moodley P."/>
            <person name="Mlisana K."/>
            <person name="Allana S."/>
            <person name="Campbell A."/>
            <person name="Mthiyane T."/>
            <person name="Morris N."/>
            <person name="Mpangase P."/>
            <person name="van der Meulen H."/>
            <person name="Omar S.V."/>
            <person name="Brown T.S."/>
            <person name="Narechania A."/>
            <person name="Shaskina E."/>
            <person name="Kapwata T."/>
            <person name="Kreiswirth B."/>
            <person name="Gandhi N.R."/>
        </authorList>
    </citation>
    <scope>NUCLEOTIDE SEQUENCE [LARGE SCALE GENOMIC DNA]</scope>
    <source>
        <strain evidence="25 39">32301_S10</strain>
    </source>
</reference>
<evidence type="ECO:0000256" key="2">
    <source>
        <dbReference type="ARBA" id="ARBA00004817"/>
    </source>
</evidence>
<dbReference type="Proteomes" id="UP000189452">
    <property type="component" value="Chromosome"/>
</dbReference>
<evidence type="ECO:0000313" key="19">
    <source>
        <dbReference type="EMBL" id="COV35810.1"/>
    </source>
</evidence>
<dbReference type="GO" id="GO:0004106">
    <property type="term" value="F:chorismate mutase activity"/>
    <property type="evidence" value="ECO:0007669"/>
    <property type="project" value="UniProtKB-EC"/>
</dbReference>
<dbReference type="Proteomes" id="UP000049023">
    <property type="component" value="Unassembled WGS sequence"/>
</dbReference>
<evidence type="ECO:0000256" key="9">
    <source>
        <dbReference type="ARBA" id="ARBA00058572"/>
    </source>
</evidence>
<reference evidence="24 37" key="6">
    <citation type="submission" date="2017-02" db="EMBL/GenBank/DDBJ databases">
        <title>Protein polymorphisms may explain contrasting epidemiological fitness of two variants of a multidrug-resistant Mycobacterium tuberculosis strain.</title>
        <authorList>
            <person name="Bigi M.M."/>
            <person name="Lopez B."/>
            <person name="Blanco F.C."/>
            <person name="Sasiain M.C."/>
            <person name="De La Barrera S."/>
            <person name="Ritacco V."/>
            <person name="Bigi F."/>
            <person name="Soria M.A."/>
        </authorList>
    </citation>
    <scope>NUCLEOTIDE SEQUENCE [LARGE SCALE GENOMIC DNA]</scope>
    <source>
        <strain evidence="24 37">6548</strain>
    </source>
</reference>
<accession>A0A045IYX9</accession>
<dbReference type="Proteomes" id="UP000048600">
    <property type="component" value="Unassembled WGS sequence"/>
</dbReference>
<keyword evidence="6" id="KW-1015">Disulfide bond</keyword>
<dbReference type="SUPFAM" id="SSF48600">
    <property type="entry name" value="Chorismate mutase II"/>
    <property type="match status" value="1"/>
</dbReference>
<dbReference type="EMBL" id="CSAD01000206">
    <property type="protein sequence ID" value="COV40146.1"/>
    <property type="molecule type" value="Genomic_DNA"/>
</dbReference>
<dbReference type="Proteomes" id="UP000300237">
    <property type="component" value="Chromosome"/>
</dbReference>
<dbReference type="Proteomes" id="UP000044938">
    <property type="component" value="Unassembled WGS sequence"/>
</dbReference>
<evidence type="ECO:0000313" key="37">
    <source>
        <dbReference type="Proteomes" id="UP000189452"/>
    </source>
</evidence>
<dbReference type="PANTHER" id="PTHR38041:SF2">
    <property type="entry name" value="SECRETED CHORISMATE MUTASE"/>
    <property type="match status" value="1"/>
</dbReference>
<evidence type="ECO:0000313" key="38">
    <source>
        <dbReference type="Proteomes" id="UP000236349"/>
    </source>
</evidence>
<dbReference type="RefSeq" id="WP_003899064.1">
    <property type="nucleotide sequence ID" value="NZ_AP017901.1"/>
</dbReference>
<dbReference type="Proteomes" id="UP000050164">
    <property type="component" value="Unassembled WGS sequence"/>
</dbReference>
<dbReference type="Proteomes" id="UP000671119">
    <property type="component" value="Unassembled WGS sequence"/>
</dbReference>
<organism evidence="17 33">
    <name type="scientific">Mycobacterium tuberculosis</name>
    <dbReference type="NCBI Taxonomy" id="1773"/>
    <lineage>
        <taxon>Bacteria</taxon>
        <taxon>Bacillati</taxon>
        <taxon>Actinomycetota</taxon>
        <taxon>Actinomycetes</taxon>
        <taxon>Mycobacteriales</taxon>
        <taxon>Mycobacteriaceae</taxon>
        <taxon>Mycobacterium</taxon>
        <taxon>Mycobacterium tuberculosis complex</taxon>
    </lineage>
</organism>
<dbReference type="Pfam" id="PF01817">
    <property type="entry name" value="CM_2"/>
    <property type="match status" value="1"/>
</dbReference>
<evidence type="ECO:0000313" key="12">
    <source>
        <dbReference type="EMBL" id="AUS50986.1"/>
    </source>
</evidence>
<evidence type="ECO:0000259" key="11">
    <source>
        <dbReference type="PROSITE" id="PS51168"/>
    </source>
</evidence>
<evidence type="ECO:0000256" key="4">
    <source>
        <dbReference type="ARBA" id="ARBA00022525"/>
    </source>
</evidence>
<evidence type="ECO:0000313" key="31">
    <source>
        <dbReference type="Proteomes" id="UP000048289"/>
    </source>
</evidence>
<evidence type="ECO:0000313" key="35">
    <source>
        <dbReference type="Proteomes" id="UP000050139"/>
    </source>
</evidence>
<dbReference type="GO" id="GO:0009697">
    <property type="term" value="P:salicylic acid biosynthetic process"/>
    <property type="evidence" value="ECO:0007669"/>
    <property type="project" value="TreeGrafter"/>
</dbReference>
<dbReference type="EMBL" id="CSAE01000184">
    <property type="protein sequence ID" value="COV71663.1"/>
    <property type="molecule type" value="Genomic_DNA"/>
</dbReference>
<comment type="subcellular location">
    <subcellularLocation>
        <location evidence="1">Secreted</location>
    </subcellularLocation>
</comment>
<evidence type="ECO:0000313" key="20">
    <source>
        <dbReference type="EMBL" id="COV40146.1"/>
    </source>
</evidence>
<proteinExistence type="predicted"/>
<evidence type="ECO:0000313" key="18">
    <source>
        <dbReference type="EMBL" id="CLW02088.1"/>
    </source>
</evidence>
<evidence type="ECO:0000256" key="5">
    <source>
        <dbReference type="ARBA" id="ARBA00022729"/>
    </source>
</evidence>
<dbReference type="PROSITE" id="PS51168">
    <property type="entry name" value="CHORISMATE_MUT_2"/>
    <property type="match status" value="1"/>
</dbReference>
<dbReference type="OMA" id="RSAPDCP"/>
<dbReference type="Proteomes" id="UP000038802">
    <property type="component" value="Unassembled WGS sequence"/>
</dbReference>
<comment type="function">
    <text evidence="9">Catalyzes the Claisen rearrangement of chorismate to prephenate. May play some role in the pathogenicity.</text>
</comment>
<evidence type="ECO:0000313" key="36">
    <source>
        <dbReference type="Proteomes" id="UP000050164"/>
    </source>
</evidence>
<dbReference type="NCBIfam" id="TIGR01806">
    <property type="entry name" value="CM_mono2"/>
    <property type="match status" value="1"/>
</dbReference>
<reference evidence="27 28" key="1">
    <citation type="submission" date="2015-03" db="EMBL/GenBank/DDBJ databases">
        <authorList>
            <consortium name="Pathogen Informatics"/>
        </authorList>
    </citation>
    <scope>NUCLEOTIDE SEQUENCE [LARGE SCALE GENOMIC DNA]</scope>
    <source>
        <strain evidence="17 33">Bir 172</strain>
        <strain evidence="15 36">Bir 185</strain>
        <strain evidence="16 34">Bir 187</strain>
        <strain evidence="20 29">G09801536</strain>
        <strain evidence="13 31">G09901357</strain>
        <strain evidence="14 30">H09601792</strain>
        <strain evidence="27">K00500041</strain>
        <strain evidence="19 28">M09401471</strain>
        <strain evidence="21 32">P00601463</strain>
    </source>
</reference>
<comment type="pathway">
    <text evidence="2 10">Metabolic intermediate biosynthesis; prephenate biosynthesis; prephenate from chorismate: step 1/1.</text>
</comment>
<evidence type="ECO:0000313" key="17">
    <source>
        <dbReference type="EMBL" id="CKT47228.1"/>
    </source>
</evidence>
<protein>
    <recommendedName>
        <fullName evidence="10">Chorismate mutase</fullName>
        <ecNumber evidence="10">5.4.99.5</ecNumber>
    </recommendedName>
</protein>
<dbReference type="EMBL" id="CP024614">
    <property type="protein sequence ID" value="AUS50986.1"/>
    <property type="molecule type" value="Genomic_DNA"/>
</dbReference>
<evidence type="ECO:0000313" key="16">
    <source>
        <dbReference type="EMBL" id="CKT44344.1"/>
    </source>
</evidence>
<dbReference type="Proteomes" id="UP000048289">
    <property type="component" value="Unassembled WGS sequence"/>
</dbReference>
<evidence type="ECO:0000256" key="8">
    <source>
        <dbReference type="ARBA" id="ARBA00023979"/>
    </source>
</evidence>
<dbReference type="InterPro" id="IPR051331">
    <property type="entry name" value="Chorismate_mutase-related"/>
</dbReference>
<dbReference type="EMBL" id="CFOH01000004">
    <property type="protein sequence ID" value="CFE46215.1"/>
    <property type="molecule type" value="Genomic_DNA"/>
</dbReference>
<dbReference type="PATRIC" id="fig|1773.206.peg.1929"/>
<evidence type="ECO:0000313" key="27">
    <source>
        <dbReference type="Proteomes" id="UP000038802"/>
    </source>
</evidence>
<evidence type="ECO:0000313" key="21">
    <source>
        <dbReference type="EMBL" id="COV66940.1"/>
    </source>
</evidence>
<reference evidence="18 35" key="3">
    <citation type="submission" date="2015-03" db="EMBL/GenBank/DDBJ databases">
        <authorList>
            <consortium name="Pathogen Informatics"/>
            <person name="Murphy D."/>
        </authorList>
    </citation>
    <scope>NUCLEOTIDE SEQUENCE [LARGE SCALE GENOMIC DNA]</scope>
    <source>
        <strain evidence="18 35">0268S</strain>
    </source>
</reference>
<evidence type="ECO:0000313" key="29">
    <source>
        <dbReference type="Proteomes" id="UP000045842"/>
    </source>
</evidence>
<dbReference type="GO" id="GO:0005576">
    <property type="term" value="C:extracellular region"/>
    <property type="evidence" value="ECO:0007669"/>
    <property type="project" value="UniProtKB-SubCell"/>
</dbReference>
<evidence type="ECO:0000313" key="24">
    <source>
        <dbReference type="EMBL" id="OMH59811.1"/>
    </source>
</evidence>
<keyword evidence="5" id="KW-0732">Signal</keyword>
<comment type="catalytic activity">
    <reaction evidence="8">
        <text>chorismate = prephenate</text>
        <dbReference type="Rhea" id="RHEA:13897"/>
        <dbReference type="ChEBI" id="CHEBI:29748"/>
        <dbReference type="ChEBI" id="CHEBI:29934"/>
        <dbReference type="EC" id="5.4.99.5"/>
    </reaction>
    <physiologicalReaction direction="left-to-right" evidence="8">
        <dbReference type="Rhea" id="RHEA:13898"/>
    </physiologicalReaction>
</comment>
<evidence type="ECO:0000256" key="1">
    <source>
        <dbReference type="ARBA" id="ARBA00004613"/>
    </source>
</evidence>
<dbReference type="InterPro" id="IPR002701">
    <property type="entry name" value="CM_II_prokaryot"/>
</dbReference>
<reference evidence="24 37" key="4">
    <citation type="submission" date="2016-04" db="EMBL/GenBank/DDBJ databases">
        <authorList>
            <person name="Bigi M."/>
            <person name="Bigi F."/>
            <person name="Soria M.A."/>
        </authorList>
    </citation>
    <scope>NUCLEOTIDE SEQUENCE [LARGE SCALE GENOMIC DNA]</scope>
    <source>
        <strain evidence="24 37">6548</strain>
    </source>
</reference>
<dbReference type="SMART" id="SM00830">
    <property type="entry name" value="CM_2"/>
    <property type="match status" value="1"/>
</dbReference>